<dbReference type="EMBL" id="MU069526">
    <property type="protein sequence ID" value="KAF5840028.1"/>
    <property type="molecule type" value="Genomic_DNA"/>
</dbReference>
<dbReference type="InterPro" id="IPR011989">
    <property type="entry name" value="ARM-like"/>
</dbReference>
<feature type="compositionally biased region" description="Polar residues" evidence="1">
    <location>
        <begin position="601"/>
        <end position="614"/>
    </location>
</feature>
<feature type="compositionally biased region" description="Basic and acidic residues" evidence="1">
    <location>
        <begin position="626"/>
        <end position="638"/>
    </location>
</feature>
<feature type="compositionally biased region" description="Gly residues" evidence="1">
    <location>
        <begin position="460"/>
        <end position="475"/>
    </location>
</feature>
<accession>A0ABQ7GZJ8</accession>
<name>A0ABQ7GZJ8_DUNSA</name>
<proteinExistence type="predicted"/>
<evidence type="ECO:0000256" key="1">
    <source>
        <dbReference type="SAM" id="MobiDB-lite"/>
    </source>
</evidence>
<dbReference type="InterPro" id="IPR016024">
    <property type="entry name" value="ARM-type_fold"/>
</dbReference>
<comment type="caution">
    <text evidence="2">The sequence shown here is derived from an EMBL/GenBank/DDBJ whole genome shotgun (WGS) entry which is preliminary data.</text>
</comment>
<protein>
    <submittedName>
        <fullName evidence="2">Uncharacterized protein</fullName>
    </submittedName>
</protein>
<feature type="compositionally biased region" description="Basic and acidic residues" evidence="1">
    <location>
        <begin position="532"/>
        <end position="542"/>
    </location>
</feature>
<feature type="region of interest" description="Disordered" evidence="1">
    <location>
        <begin position="440"/>
        <end position="488"/>
    </location>
</feature>
<evidence type="ECO:0000313" key="2">
    <source>
        <dbReference type="EMBL" id="KAF5840028.1"/>
    </source>
</evidence>
<dbReference type="Gene3D" id="1.25.10.10">
    <property type="entry name" value="Leucine-rich Repeat Variant"/>
    <property type="match status" value="1"/>
</dbReference>
<dbReference type="PANTHER" id="PTHR48125:SF10">
    <property type="entry name" value="OS12G0136300 PROTEIN"/>
    <property type="match status" value="1"/>
</dbReference>
<organism evidence="2 3">
    <name type="scientific">Dunaliella salina</name>
    <name type="common">Green alga</name>
    <name type="synonym">Protococcus salinus</name>
    <dbReference type="NCBI Taxonomy" id="3046"/>
    <lineage>
        <taxon>Eukaryota</taxon>
        <taxon>Viridiplantae</taxon>
        <taxon>Chlorophyta</taxon>
        <taxon>core chlorophytes</taxon>
        <taxon>Chlorophyceae</taxon>
        <taxon>CS clade</taxon>
        <taxon>Chlamydomonadales</taxon>
        <taxon>Dunaliellaceae</taxon>
        <taxon>Dunaliella</taxon>
    </lineage>
</organism>
<gene>
    <name evidence="2" type="ORF">DUNSADRAFT_18065</name>
</gene>
<sequence length="801" mass="83739">MPTTRTSLDQPPPPPTDLPGVLHVLSQANDSGQIAGALSVLLDLKWLPTEEEPLLDLISKALPHTKLCHKDPRVRNACVRVLGRLITIPGILQSTLISGEVYGEGAWTCLMEFSDVYGAYKEAIFQMETAPPAQEVKKGAGKSAAVPDPEAGLPGPSKYALEAALRTLELMLSRGPRHVLEWLVSIEGTMTLLPLVQLLGHHSSRVQMRAAQVIRLLCEYEGAKSRLVQAGGVGALLREASKNLSGTVRVEIVQALQNLLSGPGMQHLDLLEPGDRLPQPPFDKPSNAQLEGKDGMHILLSLMLAPESGHAVTVEEQLKEASTGGNDAWEKGSEKSSLAQGAATATAGGPGGKHGKSSPIPAYLGPPPLEFGKPQRSKPEDLQLAAASALVSSCTFCAASIERLVQLGGLQLLLSLLPQPPSPAEARKAASEAAAKAAEASAKAEAGGGNVTPPLQEKGGPSGGTGKGASVGGKGEQPQQQTDGKVGDVRRVIKDRWGRQADGHAVRLLGTLHEVLLFAFSAALSPVPRPSSESKRDKDAKKQQAAAPKGVRPTMEELGTALEHLLPPFSQSMSDEAIVQQNPNEPARSTSPLNKGRSKTKNQSPTPPSSSSVRGAQAVGRGQLGEAEKEGQQGKDAKAAVPPEPELVAPIASLLQLLIPYIAIPAPPTAPASNVTPIKPRTSKVLLGQNKAAAEPPSSQAARPLETGLVRPDVVHALKCISAATHAASSLGIVGLESVRLAVASAALMLPESEFMVSARPPLPSPPPTPPPQPLATSVFLWDALDRPQMTDGSVKLAHIA</sequence>
<evidence type="ECO:0000313" key="3">
    <source>
        <dbReference type="Proteomes" id="UP000815325"/>
    </source>
</evidence>
<feature type="compositionally biased region" description="Polar residues" evidence="1">
    <location>
        <begin position="579"/>
        <end position="593"/>
    </location>
</feature>
<dbReference type="Proteomes" id="UP000815325">
    <property type="component" value="Unassembled WGS sequence"/>
</dbReference>
<dbReference type="SUPFAM" id="SSF48371">
    <property type="entry name" value="ARM repeat"/>
    <property type="match status" value="1"/>
</dbReference>
<feature type="region of interest" description="Disordered" evidence="1">
    <location>
        <begin position="579"/>
        <end position="641"/>
    </location>
</feature>
<feature type="region of interest" description="Disordered" evidence="1">
    <location>
        <begin position="526"/>
        <end position="553"/>
    </location>
</feature>
<reference evidence="2" key="1">
    <citation type="submission" date="2017-08" db="EMBL/GenBank/DDBJ databases">
        <authorList>
            <person name="Polle J.E."/>
            <person name="Barry K."/>
            <person name="Cushman J."/>
            <person name="Schmutz J."/>
            <person name="Tran D."/>
            <person name="Hathwaick L.T."/>
            <person name="Yim W.C."/>
            <person name="Jenkins J."/>
            <person name="Mckie-Krisberg Z.M."/>
            <person name="Prochnik S."/>
            <person name="Lindquist E."/>
            <person name="Dockter R.B."/>
            <person name="Adam C."/>
            <person name="Molina H."/>
            <person name="Bunkerborg J."/>
            <person name="Jin E."/>
            <person name="Buchheim M."/>
            <person name="Magnuson J."/>
        </authorList>
    </citation>
    <scope>NUCLEOTIDE SEQUENCE</scope>
    <source>
        <strain evidence="2">CCAP 19/18</strain>
    </source>
</reference>
<keyword evidence="3" id="KW-1185">Reference proteome</keyword>
<feature type="region of interest" description="Disordered" evidence="1">
    <location>
        <begin position="317"/>
        <end position="377"/>
    </location>
</feature>
<dbReference type="PANTHER" id="PTHR48125">
    <property type="entry name" value="LP07818P1"/>
    <property type="match status" value="1"/>
</dbReference>